<evidence type="ECO:0000313" key="2">
    <source>
        <dbReference type="RefSeq" id="XP_041419565.1"/>
    </source>
</evidence>
<sequence>MMGRDSGSRVKRLVGQEPSSFYVQFIPQDINAVTVQVVKYFLGNFSFPSTGSGIEITNITVASECTRGLLDLRCTCQSGFMLNIPKCTENLLCVPIWVLSPYCLCAQWTSTAAYCELPPTSRHQ</sequence>
<protein>
    <submittedName>
        <fullName evidence="2">Adhesion G protein-coupled receptor F5-like</fullName>
    </submittedName>
</protein>
<dbReference type="AlphaFoldDB" id="A0A8J1KQI1"/>
<keyword evidence="1" id="KW-1185">Reference proteome</keyword>
<organism evidence="1 2">
    <name type="scientific">Xenopus laevis</name>
    <name type="common">African clawed frog</name>
    <dbReference type="NCBI Taxonomy" id="8355"/>
    <lineage>
        <taxon>Eukaryota</taxon>
        <taxon>Metazoa</taxon>
        <taxon>Chordata</taxon>
        <taxon>Craniata</taxon>
        <taxon>Vertebrata</taxon>
        <taxon>Euteleostomi</taxon>
        <taxon>Amphibia</taxon>
        <taxon>Batrachia</taxon>
        <taxon>Anura</taxon>
        <taxon>Pipoidea</taxon>
        <taxon>Pipidae</taxon>
        <taxon>Xenopodinae</taxon>
        <taxon>Xenopus</taxon>
        <taxon>Xenopus</taxon>
    </lineage>
</organism>
<reference evidence="2" key="1">
    <citation type="submission" date="2025-08" db="UniProtKB">
        <authorList>
            <consortium name="RefSeq"/>
        </authorList>
    </citation>
    <scope>IDENTIFICATION</scope>
    <source>
        <strain evidence="2">J_2021</strain>
        <tissue evidence="2">Erythrocytes</tissue>
    </source>
</reference>
<gene>
    <name evidence="2" type="primary">LOC121393869</name>
</gene>
<dbReference type="RefSeq" id="XP_041419565.1">
    <property type="nucleotide sequence ID" value="XM_041563631.1"/>
</dbReference>
<evidence type="ECO:0000313" key="1">
    <source>
        <dbReference type="Proteomes" id="UP000186698"/>
    </source>
</evidence>
<dbReference type="GeneID" id="121393869"/>
<proteinExistence type="predicted"/>
<dbReference type="Proteomes" id="UP000186698">
    <property type="component" value="Chromosome 5L"/>
</dbReference>
<dbReference type="KEGG" id="xla:121393869"/>
<accession>A0A8J1KQI1</accession>
<name>A0A8J1KQI1_XENLA</name>